<dbReference type="Proteomes" id="UP000197032">
    <property type="component" value="Unassembled WGS sequence"/>
</dbReference>
<dbReference type="Gene3D" id="3.30.450.20">
    <property type="entry name" value="PAS domain"/>
    <property type="match status" value="1"/>
</dbReference>
<keyword evidence="4" id="KW-0238">DNA-binding</keyword>
<reference evidence="10" key="1">
    <citation type="journal article" date="2017" name="Appl. Environ. Microbiol.">
        <title>Genomic analysis of Calderihabitans maritimus KKC1, a thermophilic hydrogenogenic carboxydotrophic bacterium isolated from marine sediment.</title>
        <authorList>
            <person name="Omae K."/>
            <person name="Yoneda Y."/>
            <person name="Fukuyama Y."/>
            <person name="Yoshida T."/>
            <person name="Sako Y."/>
        </authorList>
    </citation>
    <scope>NUCLEOTIDE SEQUENCE [LARGE SCALE GENOMIC DNA]</scope>
    <source>
        <strain evidence="10">KKC1</strain>
    </source>
</reference>
<dbReference type="InterPro" id="IPR025662">
    <property type="entry name" value="Sigma_54_int_dom_ATP-bd_1"/>
</dbReference>
<dbReference type="InterPro" id="IPR009057">
    <property type="entry name" value="Homeodomain-like_sf"/>
</dbReference>
<keyword evidence="10" id="KW-1185">Reference proteome</keyword>
<dbReference type="SUPFAM" id="SSF52540">
    <property type="entry name" value="P-loop containing nucleoside triphosphate hydrolases"/>
    <property type="match status" value="1"/>
</dbReference>
<feature type="domain" description="Sigma-54 factor interaction" evidence="7">
    <location>
        <begin position="260"/>
        <end position="489"/>
    </location>
</feature>
<dbReference type="CDD" id="cd00009">
    <property type="entry name" value="AAA"/>
    <property type="match status" value="1"/>
</dbReference>
<dbReference type="AlphaFoldDB" id="A0A1Z5HXK2"/>
<keyword evidence="1" id="KW-0547">Nucleotide-binding</keyword>
<dbReference type="InterPro" id="IPR013767">
    <property type="entry name" value="PAS_fold"/>
</dbReference>
<dbReference type="InterPro" id="IPR003593">
    <property type="entry name" value="AAA+_ATPase"/>
</dbReference>
<comment type="caution">
    <text evidence="9">The sequence shown here is derived from an EMBL/GenBank/DDBJ whole genome shotgun (WGS) entry which is preliminary data.</text>
</comment>
<dbReference type="InterPro" id="IPR025944">
    <property type="entry name" value="Sigma_54_int_dom_CS"/>
</dbReference>
<dbReference type="PROSITE" id="PS50112">
    <property type="entry name" value="PAS"/>
    <property type="match status" value="1"/>
</dbReference>
<dbReference type="InterPro" id="IPR058031">
    <property type="entry name" value="AAA_lid_NorR"/>
</dbReference>
<dbReference type="Pfam" id="PF00989">
    <property type="entry name" value="PAS"/>
    <property type="match status" value="1"/>
</dbReference>
<dbReference type="SMART" id="SM00091">
    <property type="entry name" value="PAS"/>
    <property type="match status" value="1"/>
</dbReference>
<dbReference type="GO" id="GO:0005524">
    <property type="term" value="F:ATP binding"/>
    <property type="evidence" value="ECO:0007669"/>
    <property type="project" value="UniProtKB-KW"/>
</dbReference>
<dbReference type="GO" id="GO:0003677">
    <property type="term" value="F:DNA binding"/>
    <property type="evidence" value="ECO:0007669"/>
    <property type="project" value="UniProtKB-KW"/>
</dbReference>
<dbReference type="Pfam" id="PF00158">
    <property type="entry name" value="Sigma54_activat"/>
    <property type="match status" value="1"/>
</dbReference>
<feature type="domain" description="PAS" evidence="8">
    <location>
        <begin position="120"/>
        <end position="170"/>
    </location>
</feature>
<dbReference type="OrthoDB" id="9803970at2"/>
<evidence type="ECO:0000256" key="2">
    <source>
        <dbReference type="ARBA" id="ARBA00022840"/>
    </source>
</evidence>
<dbReference type="InterPro" id="IPR025943">
    <property type="entry name" value="Sigma_54_int_dom_ATP-bd_2"/>
</dbReference>
<dbReference type="Pfam" id="PF25601">
    <property type="entry name" value="AAA_lid_14"/>
    <property type="match status" value="1"/>
</dbReference>
<evidence type="ECO:0000313" key="10">
    <source>
        <dbReference type="Proteomes" id="UP000197032"/>
    </source>
</evidence>
<dbReference type="SMART" id="SM00382">
    <property type="entry name" value="AAA"/>
    <property type="match status" value="1"/>
</dbReference>
<dbReference type="InterPro" id="IPR027417">
    <property type="entry name" value="P-loop_NTPase"/>
</dbReference>
<dbReference type="EMBL" id="BDGJ01000207">
    <property type="protein sequence ID" value="GAW94263.1"/>
    <property type="molecule type" value="Genomic_DNA"/>
</dbReference>
<keyword evidence="3" id="KW-0805">Transcription regulation</keyword>
<organism evidence="9 10">
    <name type="scientific">Calderihabitans maritimus</name>
    <dbReference type="NCBI Taxonomy" id="1246530"/>
    <lineage>
        <taxon>Bacteria</taxon>
        <taxon>Bacillati</taxon>
        <taxon>Bacillota</taxon>
        <taxon>Clostridia</taxon>
        <taxon>Neomoorellales</taxon>
        <taxon>Calderihabitantaceae</taxon>
        <taxon>Calderihabitans</taxon>
    </lineage>
</organism>
<proteinExistence type="predicted"/>
<keyword evidence="5" id="KW-0010">Activator</keyword>
<dbReference type="PANTHER" id="PTHR32071:SF57">
    <property type="entry name" value="C4-DICARBOXYLATE TRANSPORT TRANSCRIPTIONAL REGULATORY PROTEIN DCTD"/>
    <property type="match status" value="1"/>
</dbReference>
<sequence>MVVLRRVKIGIIGGGRNSSGVYKALKAMQQVELVGVSDTDPFSPLMVMAQKDKVFTTEFFEELAQMKGIDLIIDLSGSPEIHQKIQQLKPAETAVMDAKAGRLLISILQEKEQLLETKKLKGELSAILNSVQEAIEVADNNGVIKYVNPAFTRVTGIPEANRIGKNIFEVSPHGALAQCLTTQQKVVGHRTKVGGSGVEVISNAAPIVVDGEIEGAVVVFQPITDILKLMEELQKSNTIIENLYASIGQITGSKYTFDDLIGVSKSFKATLEMAKKAAKSDSTVLIIGESGTGKELYAHAIHHASNRRNKPFIKVNCAAIPESLLESEFFGHEKGAFTGAVRTKLGKFELANGGTLFLDEIGDMNLFLQAKLLRVLQDMEFERVGGTQTIKVDVRVVAATNRDLKALVRKGAFREDLYYRLNVVELYIPPLRERKEDIPPLIEHLIVKFNRKLGKRVRGISPEAIQLLVNYHWPGNVRELENVIERAMVTAEDDILSHKHLSQYIGQFETLGSTQYVEVMPLDKMEQLMLKAALARYGESLEGKKKAAQALNISLATLYNKLKKYKASL</sequence>
<dbReference type="Gene3D" id="3.40.50.300">
    <property type="entry name" value="P-loop containing nucleotide triphosphate hydrolases"/>
    <property type="match status" value="1"/>
</dbReference>
<protein>
    <submittedName>
        <fullName evidence="9">Fis family transcriptional regulator</fullName>
    </submittedName>
</protein>
<keyword evidence="2" id="KW-0067">ATP-binding</keyword>
<dbReference type="InterPro" id="IPR036291">
    <property type="entry name" value="NAD(P)-bd_dom_sf"/>
</dbReference>
<dbReference type="SUPFAM" id="SSF46689">
    <property type="entry name" value="Homeodomain-like"/>
    <property type="match status" value="1"/>
</dbReference>
<dbReference type="PROSITE" id="PS00676">
    <property type="entry name" value="SIGMA54_INTERACT_2"/>
    <property type="match status" value="1"/>
</dbReference>
<dbReference type="Gene3D" id="3.40.50.720">
    <property type="entry name" value="NAD(P)-binding Rossmann-like Domain"/>
    <property type="match status" value="1"/>
</dbReference>
<name>A0A1Z5HXK2_9FIRM</name>
<dbReference type="CDD" id="cd00130">
    <property type="entry name" value="PAS"/>
    <property type="match status" value="1"/>
</dbReference>
<evidence type="ECO:0000256" key="6">
    <source>
        <dbReference type="ARBA" id="ARBA00023163"/>
    </source>
</evidence>
<gene>
    <name evidence="9" type="ORF">KKC1_33740</name>
</gene>
<dbReference type="SUPFAM" id="SSF51735">
    <property type="entry name" value="NAD(P)-binding Rossmann-fold domains"/>
    <property type="match status" value="1"/>
</dbReference>
<evidence type="ECO:0000256" key="1">
    <source>
        <dbReference type="ARBA" id="ARBA00022741"/>
    </source>
</evidence>
<evidence type="ECO:0000256" key="5">
    <source>
        <dbReference type="ARBA" id="ARBA00023159"/>
    </source>
</evidence>
<dbReference type="SUPFAM" id="SSF55785">
    <property type="entry name" value="PYP-like sensor domain (PAS domain)"/>
    <property type="match status" value="1"/>
</dbReference>
<dbReference type="InterPro" id="IPR002078">
    <property type="entry name" value="Sigma_54_int"/>
</dbReference>
<evidence type="ECO:0000259" key="7">
    <source>
        <dbReference type="PROSITE" id="PS50045"/>
    </source>
</evidence>
<dbReference type="FunFam" id="3.40.50.300:FF:000006">
    <property type="entry name" value="DNA-binding transcriptional regulator NtrC"/>
    <property type="match status" value="1"/>
</dbReference>
<dbReference type="RefSeq" id="WP_088555248.1">
    <property type="nucleotide sequence ID" value="NZ_BDGJ01000207.1"/>
</dbReference>
<dbReference type="PROSITE" id="PS00675">
    <property type="entry name" value="SIGMA54_INTERACT_1"/>
    <property type="match status" value="1"/>
</dbReference>
<evidence type="ECO:0000256" key="4">
    <source>
        <dbReference type="ARBA" id="ARBA00023125"/>
    </source>
</evidence>
<dbReference type="Gene3D" id="1.10.8.60">
    <property type="match status" value="1"/>
</dbReference>
<dbReference type="FunFam" id="1.10.8.60:FF:000014">
    <property type="entry name" value="DNA-binding transcriptional regulator NtrC"/>
    <property type="match status" value="1"/>
</dbReference>
<keyword evidence="6" id="KW-0804">Transcription</keyword>
<evidence type="ECO:0000256" key="3">
    <source>
        <dbReference type="ARBA" id="ARBA00023015"/>
    </source>
</evidence>
<dbReference type="GO" id="GO:0006355">
    <property type="term" value="P:regulation of DNA-templated transcription"/>
    <property type="evidence" value="ECO:0007669"/>
    <property type="project" value="InterPro"/>
</dbReference>
<dbReference type="InterPro" id="IPR000014">
    <property type="entry name" value="PAS"/>
</dbReference>
<dbReference type="NCBIfam" id="TIGR00229">
    <property type="entry name" value="sensory_box"/>
    <property type="match status" value="1"/>
</dbReference>
<evidence type="ECO:0000313" key="9">
    <source>
        <dbReference type="EMBL" id="GAW94263.1"/>
    </source>
</evidence>
<evidence type="ECO:0000259" key="8">
    <source>
        <dbReference type="PROSITE" id="PS50112"/>
    </source>
</evidence>
<dbReference type="PROSITE" id="PS50045">
    <property type="entry name" value="SIGMA54_INTERACT_4"/>
    <property type="match status" value="1"/>
</dbReference>
<dbReference type="InterPro" id="IPR035965">
    <property type="entry name" value="PAS-like_dom_sf"/>
</dbReference>
<dbReference type="PROSITE" id="PS00688">
    <property type="entry name" value="SIGMA54_INTERACT_3"/>
    <property type="match status" value="1"/>
</dbReference>
<dbReference type="PANTHER" id="PTHR32071">
    <property type="entry name" value="TRANSCRIPTIONAL REGULATORY PROTEIN"/>
    <property type="match status" value="1"/>
</dbReference>
<dbReference type="Gene3D" id="1.10.10.60">
    <property type="entry name" value="Homeodomain-like"/>
    <property type="match status" value="1"/>
</dbReference>
<accession>A0A1Z5HXK2</accession>